<protein>
    <submittedName>
        <fullName evidence="2">Glycosyltransferase</fullName>
    </submittedName>
</protein>
<dbReference type="PANTHER" id="PTHR46401">
    <property type="entry name" value="GLYCOSYLTRANSFERASE WBBK-RELATED"/>
    <property type="match status" value="1"/>
</dbReference>
<gene>
    <name evidence="2" type="ORF">AB3G34_00885</name>
</gene>
<dbReference type="RefSeq" id="WP_369753149.1">
    <property type="nucleotide sequence ID" value="NZ_CP165625.1"/>
</dbReference>
<accession>A0AB39W244</accession>
<reference evidence="2" key="1">
    <citation type="submission" date="2024-07" db="EMBL/GenBank/DDBJ databases">
        <authorList>
            <person name="Biller S.J."/>
        </authorList>
    </citation>
    <scope>NUCLEOTIDE SEQUENCE</scope>
    <source>
        <strain evidence="2">WC2409</strain>
    </source>
</reference>
<dbReference type="GO" id="GO:0016757">
    <property type="term" value="F:glycosyltransferase activity"/>
    <property type="evidence" value="ECO:0007669"/>
    <property type="project" value="TreeGrafter"/>
</dbReference>
<dbReference type="AlphaFoldDB" id="A0AB39W244"/>
<evidence type="ECO:0000256" key="1">
    <source>
        <dbReference type="ARBA" id="ARBA00022679"/>
    </source>
</evidence>
<dbReference type="GO" id="GO:0009103">
    <property type="term" value="P:lipopolysaccharide biosynthetic process"/>
    <property type="evidence" value="ECO:0007669"/>
    <property type="project" value="TreeGrafter"/>
</dbReference>
<keyword evidence="1" id="KW-0808">Transferase</keyword>
<proteinExistence type="predicted"/>
<organism evidence="2">
    <name type="scientific">Flavobacterium sp. WC2409</name>
    <dbReference type="NCBI Taxonomy" id="3234139"/>
    <lineage>
        <taxon>Bacteria</taxon>
        <taxon>Pseudomonadati</taxon>
        <taxon>Bacteroidota</taxon>
        <taxon>Flavobacteriia</taxon>
        <taxon>Flavobacteriales</taxon>
        <taxon>Flavobacteriaceae</taxon>
        <taxon>Flavobacterium</taxon>
    </lineage>
</organism>
<name>A0AB39W244_9FLAO</name>
<sequence length="369" mass="43011">MNRILFITAFPPNKLTAGQNYSKELLSLLSEDYNVDLIFFSYPNHEIEVNSKVNVLKKVNVSTVSKIYSWIHFPFLHPFFLLRFRFRLLFFLIKNAKNYKFLYFDFSQVFIYSPFLTKSVKILMCHDVIYQKFKRNRFFYFNPFNSLLLFTERYILKSADLLLTFSKKDQLLLKDNYGLNSSTINFFISDKIKFIDYSKITLSFKFCFFGAWNRPENAKGLNWFVDHVLPHLKHELKFEIIGPGLDGALISKIKDNKNIKYLGFLEDPYVKIAESQALIAPIFQGAGVKVKVIESLAVGTPVLGTEVAFEGIDNFYEGSFLLCNEAKDFISVLNKLEPISIDTKRDIQKTFEKSYQENKIKDLLVSLTK</sequence>
<dbReference type="EMBL" id="CP165625">
    <property type="protein sequence ID" value="XDU95690.1"/>
    <property type="molecule type" value="Genomic_DNA"/>
</dbReference>
<dbReference type="PANTHER" id="PTHR46401:SF2">
    <property type="entry name" value="GLYCOSYLTRANSFERASE WBBK-RELATED"/>
    <property type="match status" value="1"/>
</dbReference>
<dbReference type="Pfam" id="PF13692">
    <property type="entry name" value="Glyco_trans_1_4"/>
    <property type="match status" value="1"/>
</dbReference>
<evidence type="ECO:0000313" key="2">
    <source>
        <dbReference type="EMBL" id="XDU95690.1"/>
    </source>
</evidence>
<dbReference type="Gene3D" id="3.40.50.2000">
    <property type="entry name" value="Glycogen Phosphorylase B"/>
    <property type="match status" value="1"/>
</dbReference>
<dbReference type="SUPFAM" id="SSF53756">
    <property type="entry name" value="UDP-Glycosyltransferase/glycogen phosphorylase"/>
    <property type="match status" value="1"/>
</dbReference>